<dbReference type="Gene3D" id="2.20.28.30">
    <property type="entry name" value="RNA polymerase ii, chain L"/>
    <property type="match status" value="1"/>
</dbReference>
<gene>
    <name evidence="2" type="ORF">CI088_05170</name>
</gene>
<proteinExistence type="predicted"/>
<keyword evidence="1" id="KW-1133">Transmembrane helix</keyword>
<organism evidence="2 3">
    <name type="scientific">Enterococcus plantarum</name>
    <dbReference type="NCBI Taxonomy" id="1077675"/>
    <lineage>
        <taxon>Bacteria</taxon>
        <taxon>Bacillati</taxon>
        <taxon>Bacillota</taxon>
        <taxon>Bacilli</taxon>
        <taxon>Lactobacillales</taxon>
        <taxon>Enterococcaceae</taxon>
        <taxon>Enterococcus</taxon>
    </lineage>
</organism>
<reference evidence="2 3" key="1">
    <citation type="submission" date="2017-11" db="EMBL/GenBank/DDBJ databases">
        <title>Draft genome sequence of Enterococcus plantarum TRW2 strain isolated from lettuce.</title>
        <authorList>
            <person name="Kim E.B."/>
            <person name="Marco M.L."/>
            <person name="Williams T.R."/>
            <person name="You I.H."/>
        </authorList>
    </citation>
    <scope>NUCLEOTIDE SEQUENCE [LARGE SCALE GENOMIC DNA]</scope>
    <source>
        <strain evidence="2 3">TRW2</strain>
    </source>
</reference>
<keyword evidence="2" id="KW-0547">Nucleotide-binding</keyword>
<dbReference type="STRING" id="1077675.BCR22_02955"/>
<dbReference type="RefSeq" id="WP_111247421.1">
    <property type="nucleotide sequence ID" value="NZ_PIEU01000045.1"/>
</dbReference>
<keyword evidence="1" id="KW-0472">Membrane</keyword>
<evidence type="ECO:0000256" key="1">
    <source>
        <dbReference type="SAM" id="Phobius"/>
    </source>
</evidence>
<protein>
    <submittedName>
        <fullName evidence="2">ATP-binding protein</fullName>
    </submittedName>
</protein>
<evidence type="ECO:0000313" key="3">
    <source>
        <dbReference type="Proteomes" id="UP000249828"/>
    </source>
</evidence>
<dbReference type="AlphaFoldDB" id="A0A2W3Z5G0"/>
<dbReference type="PANTHER" id="PTHR37826">
    <property type="entry name" value="FLOTILLIN BAND_7_5 DOMAIN PROTEIN"/>
    <property type="match status" value="1"/>
</dbReference>
<keyword evidence="1" id="KW-0812">Transmembrane</keyword>
<dbReference type="GO" id="GO:0005524">
    <property type="term" value="F:ATP binding"/>
    <property type="evidence" value="ECO:0007669"/>
    <property type="project" value="UniProtKB-KW"/>
</dbReference>
<sequence>MTDTFTHKCPNCGGPLLFDPKDQMFHCEYCLSVYTEAEVTSYESSQRKAHLEDEQKQYIEPELTFTAESQKEDMTPEDTATFKEATGSDGLTNDTLEGAMELFNCPSCGAQIVTEATTAATYCYYCHNPVVLSGRLSGNFLPEKVLPFAIEKEEAIEKFLAWTKKKWFIPKDFFNKQQIDLMTGVYFPYWVVDAQIDGQLNGTGTAIRIWRVGDIEYTETKQFDVERQGKISFTELIKNALSKNVQQKMVEAVQPFLIDKAVSFKSQYLAGFQAEKRDIEYEAIQNAIQNELKDYSESLLRDTASGYTTLTNLRTDISLNSEKNHYMLLPIWVVTYRSNSQSKKVYYYAMNGQTGKVSGILPVSYKRLGLFTFGIFAAILAIFLIGGWFI</sequence>
<dbReference type="PANTHER" id="PTHR37826:SF3">
    <property type="entry name" value="J DOMAIN-CONTAINING PROTEIN"/>
    <property type="match status" value="1"/>
</dbReference>
<keyword evidence="3" id="KW-1185">Reference proteome</keyword>
<feature type="transmembrane region" description="Helical" evidence="1">
    <location>
        <begin position="368"/>
        <end position="389"/>
    </location>
</feature>
<comment type="caution">
    <text evidence="2">The sequence shown here is derived from an EMBL/GenBank/DDBJ whole genome shotgun (WGS) entry which is preliminary data.</text>
</comment>
<name>A0A2W3Z5G0_9ENTE</name>
<dbReference type="Proteomes" id="UP000249828">
    <property type="component" value="Unassembled WGS sequence"/>
</dbReference>
<dbReference type="EMBL" id="PIEU01000045">
    <property type="protein sequence ID" value="PZL75358.1"/>
    <property type="molecule type" value="Genomic_DNA"/>
</dbReference>
<accession>A0A2W3Z5G0</accession>
<keyword evidence="2" id="KW-0067">ATP-binding</keyword>
<evidence type="ECO:0000313" key="2">
    <source>
        <dbReference type="EMBL" id="PZL75358.1"/>
    </source>
</evidence>